<dbReference type="GO" id="GO:0016020">
    <property type="term" value="C:membrane"/>
    <property type="evidence" value="ECO:0007669"/>
    <property type="project" value="InterPro"/>
</dbReference>
<evidence type="ECO:0000313" key="6">
    <source>
        <dbReference type="Proteomes" id="UP000281813"/>
    </source>
</evidence>
<gene>
    <name evidence="5" type="ORF">D8M05_14870</name>
</gene>
<dbReference type="Pfam" id="PF00015">
    <property type="entry name" value="MCPsignal"/>
    <property type="match status" value="1"/>
</dbReference>
<accession>A0A494YUI5</accession>
<dbReference type="Gene3D" id="1.10.287.950">
    <property type="entry name" value="Methyl-accepting chemotaxis protein"/>
    <property type="match status" value="1"/>
</dbReference>
<keyword evidence="6" id="KW-1185">Reference proteome</keyword>
<evidence type="ECO:0000259" key="4">
    <source>
        <dbReference type="PROSITE" id="PS50111"/>
    </source>
</evidence>
<dbReference type="PROSITE" id="PS50111">
    <property type="entry name" value="CHEMOTAXIS_TRANSDUC_2"/>
    <property type="match status" value="1"/>
</dbReference>
<dbReference type="EMBL" id="RBZO01000026">
    <property type="protein sequence ID" value="RKQ13788.1"/>
    <property type="molecule type" value="Genomic_DNA"/>
</dbReference>
<name>A0A494YUI5_9BACI</name>
<evidence type="ECO:0000256" key="3">
    <source>
        <dbReference type="SAM" id="Phobius"/>
    </source>
</evidence>
<dbReference type="GO" id="GO:0007165">
    <property type="term" value="P:signal transduction"/>
    <property type="evidence" value="ECO:0007669"/>
    <property type="project" value="UniProtKB-KW"/>
</dbReference>
<proteinExistence type="predicted"/>
<keyword evidence="3" id="KW-0472">Membrane</keyword>
<feature type="transmembrane region" description="Helical" evidence="3">
    <location>
        <begin position="143"/>
        <end position="162"/>
    </location>
</feature>
<dbReference type="AlphaFoldDB" id="A0A494YUI5"/>
<feature type="transmembrane region" description="Helical" evidence="3">
    <location>
        <begin position="17"/>
        <end position="36"/>
    </location>
</feature>
<evidence type="ECO:0000313" key="5">
    <source>
        <dbReference type="EMBL" id="RKQ13788.1"/>
    </source>
</evidence>
<dbReference type="SMART" id="SM00283">
    <property type="entry name" value="MA"/>
    <property type="match status" value="1"/>
</dbReference>
<dbReference type="OrthoDB" id="242546at2"/>
<keyword evidence="1 2" id="KW-0807">Transducer</keyword>
<comment type="caution">
    <text evidence="5">The sequence shown here is derived from an EMBL/GenBank/DDBJ whole genome shotgun (WGS) entry which is preliminary data.</text>
</comment>
<feature type="transmembrane region" description="Helical" evidence="3">
    <location>
        <begin position="108"/>
        <end position="131"/>
    </location>
</feature>
<feature type="transmembrane region" description="Helical" evidence="3">
    <location>
        <begin position="69"/>
        <end position="88"/>
    </location>
</feature>
<dbReference type="Proteomes" id="UP000281813">
    <property type="component" value="Unassembled WGS sequence"/>
</dbReference>
<reference evidence="5 6" key="1">
    <citation type="journal article" date="2015" name="Antonie Van Leeuwenhoek">
        <title>Oceanobacillus bengalensis sp. nov., a bacterium isolated from seawater of the Bay of Bengal.</title>
        <authorList>
            <person name="Yongchang O."/>
            <person name="Xiang W."/>
            <person name="Wang G."/>
        </authorList>
    </citation>
    <scope>NUCLEOTIDE SEQUENCE [LARGE SCALE GENOMIC DNA]</scope>
    <source>
        <strain evidence="5 6">MCCC 1K00260</strain>
    </source>
</reference>
<dbReference type="InterPro" id="IPR004089">
    <property type="entry name" value="MCPsignal_dom"/>
</dbReference>
<keyword evidence="3" id="KW-0812">Transmembrane</keyword>
<dbReference type="RefSeq" id="WP_121133170.1">
    <property type="nucleotide sequence ID" value="NZ_JBHUFK010000017.1"/>
</dbReference>
<protein>
    <recommendedName>
        <fullName evidence="4">Methyl-accepting transducer domain-containing protein</fullName>
    </recommendedName>
</protein>
<feature type="transmembrane region" description="Helical" evidence="3">
    <location>
        <begin position="42"/>
        <end position="62"/>
    </location>
</feature>
<sequence>MSIDELKLQTLRKKNKIILIMLMVAVLLGVVVEISLDKAIELILAIAIGGFALCATITYLHIKRRLTEQIGYIAIIGLAAILGTIILISPSENNLSLIYYLLISSAFYMNLAIFIIGTILGVSLLIFAFTLNGEIYSSDITTYLLLFSLSFIVLFFQTRVMGKLERDLSNMKAEAEYKLNQEAEQRIILEENSIVIANNMEQVKTQTELEKQTVEEFNVAIQEIAIGTQNQGNSINNIMTAVESTGNQVEAMSKRVQHINTFTNNITEQIDEGSSQSEVLSNQMQDFKQFIAIMQKDMNQLSQNIESSLVAIEAIQGITDQTNLLALNASIEAARAGEAGRGFSVVAEEIRKLAEDSKGTAGQISTILNRVHTNNLETQEQMNVVSTKMDENIEDTIRNRTIFQSIQDSINQLQQEIQAFAIVAGSIDQDAGNIKAAVNDFASVLQQASASLEEISAGIQLQTENKEQLTLLVQETNNATQKLSNLFEKE</sequence>
<organism evidence="5 6">
    <name type="scientific">Oceanobacillus bengalensis</name>
    <dbReference type="NCBI Taxonomy" id="1435466"/>
    <lineage>
        <taxon>Bacteria</taxon>
        <taxon>Bacillati</taxon>
        <taxon>Bacillota</taxon>
        <taxon>Bacilli</taxon>
        <taxon>Bacillales</taxon>
        <taxon>Bacillaceae</taxon>
        <taxon>Oceanobacillus</taxon>
    </lineage>
</organism>
<feature type="domain" description="Methyl-accepting transducer" evidence="4">
    <location>
        <begin position="206"/>
        <end position="456"/>
    </location>
</feature>
<evidence type="ECO:0000256" key="2">
    <source>
        <dbReference type="PROSITE-ProRule" id="PRU00284"/>
    </source>
</evidence>
<keyword evidence="3" id="KW-1133">Transmembrane helix</keyword>
<dbReference type="PANTHER" id="PTHR32089">
    <property type="entry name" value="METHYL-ACCEPTING CHEMOTAXIS PROTEIN MCPB"/>
    <property type="match status" value="1"/>
</dbReference>
<dbReference type="SUPFAM" id="SSF58104">
    <property type="entry name" value="Methyl-accepting chemotaxis protein (MCP) signaling domain"/>
    <property type="match status" value="1"/>
</dbReference>
<dbReference type="PANTHER" id="PTHR32089:SF112">
    <property type="entry name" value="LYSOZYME-LIKE PROTEIN-RELATED"/>
    <property type="match status" value="1"/>
</dbReference>
<evidence type="ECO:0000256" key="1">
    <source>
        <dbReference type="ARBA" id="ARBA00023224"/>
    </source>
</evidence>